<dbReference type="Proteomes" id="UP001521931">
    <property type="component" value="Unassembled WGS sequence"/>
</dbReference>
<evidence type="ECO:0000313" key="3">
    <source>
        <dbReference type="Proteomes" id="UP001521931"/>
    </source>
</evidence>
<evidence type="ECO:0000256" key="1">
    <source>
        <dbReference type="SAM" id="MobiDB-lite"/>
    </source>
</evidence>
<dbReference type="InterPro" id="IPR022062">
    <property type="entry name" value="DUF3618"/>
</dbReference>
<organism evidence="2 3">
    <name type="scientific">Arsenicicoccus bolidensis</name>
    <dbReference type="NCBI Taxonomy" id="229480"/>
    <lineage>
        <taxon>Bacteria</taxon>
        <taxon>Bacillati</taxon>
        <taxon>Actinomycetota</taxon>
        <taxon>Actinomycetes</taxon>
        <taxon>Micrococcales</taxon>
        <taxon>Intrasporangiaceae</taxon>
        <taxon>Arsenicicoccus</taxon>
    </lineage>
</organism>
<comment type="caution">
    <text evidence="2">The sequence shown here is derived from an EMBL/GenBank/DDBJ whole genome shotgun (WGS) entry which is preliminary data.</text>
</comment>
<proteinExistence type="predicted"/>
<keyword evidence="3" id="KW-1185">Reference proteome</keyword>
<gene>
    <name evidence="2" type="ORF">MHL29_15935</name>
</gene>
<dbReference type="EMBL" id="JAKRCV010000071">
    <property type="protein sequence ID" value="MCG7323371.1"/>
    <property type="molecule type" value="Genomic_DNA"/>
</dbReference>
<evidence type="ECO:0000313" key="2">
    <source>
        <dbReference type="EMBL" id="MCG7323371.1"/>
    </source>
</evidence>
<feature type="region of interest" description="Disordered" evidence="1">
    <location>
        <begin position="119"/>
        <end position="138"/>
    </location>
</feature>
<accession>A0ABS9Q673</accession>
<protein>
    <submittedName>
        <fullName evidence="2">DUF3618 domain-containing protein</fullName>
    </submittedName>
</protein>
<name>A0ABS9Q673_9MICO</name>
<sequence length="193" mass="20724">MTEQPNKSVSDLETDIAKSRERLAATIDELAFRAQPKNIVADQKRQLRYSLMAKYHSFMGTSASATTGPSRYSATTTTTHADASVADQAKAKAEELKATATLKAEELKATATAKIDELKTRSESQGQHADPSSQNSFADLKSRAQVKADQARLKVDEATHDADGELRLERVATGLAAVGAVLISLGVARRNHG</sequence>
<feature type="compositionally biased region" description="Polar residues" evidence="1">
    <location>
        <begin position="123"/>
        <end position="137"/>
    </location>
</feature>
<dbReference type="RefSeq" id="WP_239266083.1">
    <property type="nucleotide sequence ID" value="NZ_JAKRCV010000071.1"/>
</dbReference>
<reference evidence="2 3" key="1">
    <citation type="submission" date="2022-02" db="EMBL/GenBank/DDBJ databases">
        <title>Uncovering new skin microbiome diversity through culturing and metagenomics.</title>
        <authorList>
            <person name="Conlan S."/>
            <person name="Deming C."/>
            <person name="Nisc Comparative Sequencing Program N."/>
            <person name="Segre J.A."/>
        </authorList>
    </citation>
    <scope>NUCLEOTIDE SEQUENCE [LARGE SCALE GENOMIC DNA]</scope>
    <source>
        <strain evidence="2 3">ACRQZ</strain>
    </source>
</reference>
<dbReference type="Pfam" id="PF12277">
    <property type="entry name" value="DUF3618"/>
    <property type="match status" value="1"/>
</dbReference>